<protein>
    <recommendedName>
        <fullName evidence="4">3-hydroxyacyl-CoA dehydrogenase</fullName>
    </recommendedName>
</protein>
<dbReference type="Proteomes" id="UP000266915">
    <property type="component" value="Unassembled WGS sequence"/>
</dbReference>
<evidence type="ECO:0008006" key="4">
    <source>
        <dbReference type="Google" id="ProtNLM"/>
    </source>
</evidence>
<sequence length="166" mass="18034">MSTAARHDDDAPEARTARLRPAPPLPERRTPEARAAARTGADDYFAPQPAPRAELPDPRPLLENLTRSVIEVIAGARDLTQLARWITADVHTVLLKRVILAERARRVRGVPGTVPVVSIGTVTVSEPRDGVVESVVIVHGRARSRAVAIRLEGLDGRWRATSVSVL</sequence>
<reference evidence="2 3" key="1">
    <citation type="submission" date="2018-11" db="EMBL/GenBank/DDBJ databases">
        <title>Sequencing the genomes of 1000 actinobacteria strains.</title>
        <authorList>
            <person name="Klenk H.-P."/>
        </authorList>
    </citation>
    <scope>NUCLEOTIDE SEQUENCE [LARGE SCALE GENOMIC DNA]</scope>
    <source>
        <strain evidence="2 3">DSM 14012</strain>
    </source>
</reference>
<accession>A0A3N2C4I0</accession>
<dbReference type="RefSeq" id="WP_200811431.1">
    <property type="nucleotide sequence ID" value="NZ_FXAP01000005.1"/>
</dbReference>
<keyword evidence="3" id="KW-1185">Reference proteome</keyword>
<dbReference type="Pfam" id="PF20060">
    <property type="entry name" value="DUF6459"/>
    <property type="match status" value="1"/>
</dbReference>
<dbReference type="AlphaFoldDB" id="A0A3N2C4I0"/>
<dbReference type="EMBL" id="RKHL01000001">
    <property type="protein sequence ID" value="ROR82389.1"/>
    <property type="molecule type" value="Genomic_DNA"/>
</dbReference>
<evidence type="ECO:0000313" key="3">
    <source>
        <dbReference type="Proteomes" id="UP000266915"/>
    </source>
</evidence>
<gene>
    <name evidence="2" type="ORF">EDD42_2479</name>
</gene>
<feature type="region of interest" description="Disordered" evidence="1">
    <location>
        <begin position="1"/>
        <end position="59"/>
    </location>
</feature>
<dbReference type="InterPro" id="IPR045596">
    <property type="entry name" value="DUF6459"/>
</dbReference>
<organism evidence="2 3">
    <name type="scientific">Plantibacter flavus</name>
    <dbReference type="NCBI Taxonomy" id="150123"/>
    <lineage>
        <taxon>Bacteria</taxon>
        <taxon>Bacillati</taxon>
        <taxon>Actinomycetota</taxon>
        <taxon>Actinomycetes</taxon>
        <taxon>Micrococcales</taxon>
        <taxon>Microbacteriaceae</taxon>
        <taxon>Plantibacter</taxon>
    </lineage>
</organism>
<evidence type="ECO:0000256" key="1">
    <source>
        <dbReference type="SAM" id="MobiDB-lite"/>
    </source>
</evidence>
<comment type="caution">
    <text evidence="2">The sequence shown here is derived from an EMBL/GenBank/DDBJ whole genome shotgun (WGS) entry which is preliminary data.</text>
</comment>
<proteinExistence type="predicted"/>
<name>A0A3N2C4I0_9MICO</name>
<feature type="compositionally biased region" description="Basic and acidic residues" evidence="1">
    <location>
        <begin position="1"/>
        <end position="16"/>
    </location>
</feature>
<evidence type="ECO:0000313" key="2">
    <source>
        <dbReference type="EMBL" id="ROR82389.1"/>
    </source>
</evidence>